<keyword evidence="1" id="KW-0378">Hydrolase</keyword>
<dbReference type="PANTHER" id="PTHR43546:SF9">
    <property type="entry name" value="L-ASCORBATE-6-PHOSPHATE LACTONASE ULAG-RELATED"/>
    <property type="match status" value="1"/>
</dbReference>
<name>A0ABW0LD38_9BACI</name>
<dbReference type="InterPro" id="IPR050114">
    <property type="entry name" value="UPF0173_UPF0282_UlaG_hydrolase"/>
</dbReference>
<dbReference type="InterPro" id="IPR001279">
    <property type="entry name" value="Metallo-B-lactamas"/>
</dbReference>
<reference evidence="4" key="1">
    <citation type="journal article" date="2019" name="Int. J. Syst. Evol. Microbiol.">
        <title>The Global Catalogue of Microorganisms (GCM) 10K type strain sequencing project: providing services to taxonomists for standard genome sequencing and annotation.</title>
        <authorList>
            <consortium name="The Broad Institute Genomics Platform"/>
            <consortium name="The Broad Institute Genome Sequencing Center for Infectious Disease"/>
            <person name="Wu L."/>
            <person name="Ma J."/>
        </authorList>
    </citation>
    <scope>NUCLEOTIDE SEQUENCE [LARGE SCALE GENOMIC DNA]</scope>
    <source>
        <strain evidence="4">CGMCC 1.12237</strain>
    </source>
</reference>
<protein>
    <submittedName>
        <fullName evidence="3">MBL fold metallo-hydrolase</fullName>
    </submittedName>
</protein>
<accession>A0ABW0LD38</accession>
<keyword evidence="4" id="KW-1185">Reference proteome</keyword>
<dbReference type="Proteomes" id="UP001596147">
    <property type="component" value="Unassembled WGS sequence"/>
</dbReference>
<organism evidence="3 4">
    <name type="scientific">Lederbergia graminis</name>
    <dbReference type="NCBI Taxonomy" id="735518"/>
    <lineage>
        <taxon>Bacteria</taxon>
        <taxon>Bacillati</taxon>
        <taxon>Bacillota</taxon>
        <taxon>Bacilli</taxon>
        <taxon>Bacillales</taxon>
        <taxon>Bacillaceae</taxon>
        <taxon>Lederbergia</taxon>
    </lineage>
</organism>
<feature type="domain" description="Metallo-beta-lactamase" evidence="2">
    <location>
        <begin position="46"/>
        <end position="245"/>
    </location>
</feature>
<proteinExistence type="predicted"/>
<sequence length="284" mass="32411">MRPTYKSGEELLKEIQMTDMPFGSVAVWHLGQSGVIIKGGNQDGYIVIDPYLTFSIEERSPNTEFKRGFEPPLTPEQLTDASGILITHSHDDHLDLETIIPIAQHSSHTYFALPVPDVHVLEKKNISSKQIIGAKAKEKFRIKGFEITPISAAHTNYERDDNGNDRYLGFIIEVNGVTVFNCGDSVVTDELISDIKSYRPHIAILPINGQDYFRTSRWIVGNMNYRDAVDFGVTIGADMILPVHYDMFANNRENPAYFVDYIFHQYPNQKFHMMVPGERFIYYK</sequence>
<dbReference type="InterPro" id="IPR036866">
    <property type="entry name" value="RibonucZ/Hydroxyglut_hydro"/>
</dbReference>
<gene>
    <name evidence="3" type="ORF">ACFPM4_02470</name>
</gene>
<evidence type="ECO:0000256" key="1">
    <source>
        <dbReference type="ARBA" id="ARBA00022801"/>
    </source>
</evidence>
<dbReference type="Pfam" id="PF12706">
    <property type="entry name" value="Lactamase_B_2"/>
    <property type="match status" value="1"/>
</dbReference>
<dbReference type="EMBL" id="JBHSMC010000001">
    <property type="protein sequence ID" value="MFC5463614.1"/>
    <property type="molecule type" value="Genomic_DNA"/>
</dbReference>
<dbReference type="PANTHER" id="PTHR43546">
    <property type="entry name" value="UPF0173 METAL-DEPENDENT HYDROLASE MJ1163-RELATED"/>
    <property type="match status" value="1"/>
</dbReference>
<evidence type="ECO:0000313" key="3">
    <source>
        <dbReference type="EMBL" id="MFC5463614.1"/>
    </source>
</evidence>
<evidence type="ECO:0000259" key="2">
    <source>
        <dbReference type="Pfam" id="PF12706"/>
    </source>
</evidence>
<comment type="caution">
    <text evidence="3">The sequence shown here is derived from an EMBL/GenBank/DDBJ whole genome shotgun (WGS) entry which is preliminary data.</text>
</comment>
<evidence type="ECO:0000313" key="4">
    <source>
        <dbReference type="Proteomes" id="UP001596147"/>
    </source>
</evidence>
<dbReference type="Gene3D" id="3.60.15.10">
    <property type="entry name" value="Ribonuclease Z/Hydroxyacylglutathione hydrolase-like"/>
    <property type="match status" value="1"/>
</dbReference>
<dbReference type="SUPFAM" id="SSF56281">
    <property type="entry name" value="Metallo-hydrolase/oxidoreductase"/>
    <property type="match status" value="1"/>
</dbReference>
<dbReference type="RefSeq" id="WP_382347339.1">
    <property type="nucleotide sequence ID" value="NZ_JBHSMC010000001.1"/>
</dbReference>